<dbReference type="GO" id="GO:0005829">
    <property type="term" value="C:cytosol"/>
    <property type="evidence" value="ECO:0007669"/>
    <property type="project" value="TreeGrafter"/>
</dbReference>
<dbReference type="PANTHER" id="PTHR24006">
    <property type="entry name" value="UBIQUITIN CARBOXYL-TERMINAL HYDROLASE"/>
    <property type="match status" value="1"/>
</dbReference>
<evidence type="ECO:0000313" key="4">
    <source>
        <dbReference type="Proteomes" id="UP000094569"/>
    </source>
</evidence>
<dbReference type="PROSITE" id="PS50235">
    <property type="entry name" value="USP_3"/>
    <property type="match status" value="1"/>
</dbReference>
<sequence length="2521" mass="284500">MAAAPLDSSSSPPGAAATAASSDQTRSHGDPMEDTDPQSTRKRPRLDSGSRACESLSTDEMSGRTDAAAVSRPASRVAINIKSPTTDSGEPQSVPVDDSAPSSSSSSTVPDQSALGGDGAVPPADTIGGHSSNAISLSSSPARSPEIEVADVEDVHQDANMSNWRPLGEALRDRATPEVVQIHDQLSLTDAFPKLQEHLSLRENLDEICAIIEKGTPHDITVFLAAKNWLDDVANNLDQLNYDTFTDDRDFWEELPVMVEFLLRRVKDFQPDEGHGPWICFEEFFMNFARLTLHLVRLDTLALSQVAEETDLPAPDLLSRTYLVSLGWSMQISNIPFFRNMERIHGAEVVNLVSRVNDQLAAPPLDAMRRLSELASCILPVIHRHSYLSHVLIQVLTVAHNLAESGIERRKYGADDALIASPVCARAAQAVYSLVRAADEKYQMHISKKTPWVTSDTSETMIRLISLTYHALSVPDPDFQLRLANDLSIDLPEDASPDDCSLIIHYGWKFGVLKKHITDGRMELRVHGIETMQSDLVSIWRQHVQNAPPGLEHPIVPYLVKFLRDSKIVEYVVGIDSHPQLISRSGNIFGFLILTSTYTDLDTDMIWKTVTQSQDSRTVSEVLGMLTKTFPVHPSNSPVLLNVCSKLLELPLNRFDGRMVEFCDHLFHQIREKHDQRNSLDTMDTLHVDAIPLRLCVRLIRESTAVEDVPVEHKAILQQFASSQLSKFSVAGLDETDKMEMYERCIQDIAEINQFAVGSVQALNALLTGQDPHEMRKLATEFDLTRLAVDEIAHAVDTNQTDFTDSFSRNGFMSRVHMLSRIIDKAADSISTDLGDMLWKKVFMSTALVQQGRRVLWDMLCGLTNHAFKRNPFIERCIHEFVPKLSPGDYTPEVLAFAKQTIIYEIRFNPPAIANENEVVTIPGMDRIWNFILTAPPGSIETNATNFAIEVYLDHNVIKMAPRSAVEATHVSLVDRCVEQLKSAATKLKSFHGHTPDGQAEAMVTPAAEDEFRSAELSFSRSLLFLRQLLQGLRNRPQYSPPQRPPPELPTAPVKGEPIEFRYQYFDGGAQSTVNTLRIGDLSTVSELTDKITQLTGFTKFRTIYGGQTVDLSEKPNLTLRDMKLRSGMLLIRKDADSPVVQSFDRSQSMAPVDSEVLKHFDDLYDLLNLDDNLAREIYDFLVVFPPQERVLALVKSPDIAEKDILPMEKPYIFLYSMKALSTLLREAESKSSLDPQFASHSIRVLVGASIRPEMSESLADSPTKLLFATSLVECFLLALLARSSPADDSSVISDPIPLIKQLLQFIDVGRHVPSTSLSEAGVQKLICNSFAVLIEGSMRDHNFWNAVKQQTQFDRLLFSLLLDESRQPVRKEISENIALVCTPMKLLQETEDPGDQQSTAPENSAKVDIIGTIWEAFAQILPETLNHAHKSQEFFQVALLVFDSVAEKPSRELKYDEYLKQWSTVMLSHQTEEFVGREPVDYLLLGFTRLLWSCLDRAHSGNIPVDTFDLTEKLFDRYLFPDLSTSSDETAIVPRVPVMHNQTRIELYKILTLLIRDDQNYLKVVNLLEDIIPRDNTYSPAWCFDRQKMIRSAEGYAGLKNLSNTCYLNSLLTQLFMNVGFRDFMLQLQVTEPESSQKLLDETKKLFGHMQETWFKSVDPQGLVDSIRTYDNEPIDVTIQMDVDEFYNLLFDRWEAQIVDAEEKKKFRTFYGGQLVQQIKSKECTHISERLEPFSAIQCDIKGKASLEESLQAYVEGEIMQGDNKYSCTSCGRHVDAVKRACLKDVPDNLIFHLKRFDFDMITMTRNKINDEFQFPEHIDMSPFNVEYLSEQNTEVQQDLFELVGVLVHSGTAESGHYYSYIRQRPTAASPGPWVEFNDSDVSRFDQSKIPDQCFGGPTGSFQTNANNVRYNKVWNAYMLFYQRVSSANAARAAYKPANNDIPVSVPVPLDLKNHIAMDNELFIRTYCLLDPYHALFVQYILGRLHDLTDSETVTNSQLVRSTVFIALDTVEQLISRSKDTVGLDAIVSEVFKMITELPMGAYRVLEWVVEHPASIRNLVLKSPHAAVRSSSLRLIAAALAKLRELRDGTESVAEKERWQERYIDSFENVVNMVESQWSILHTASRSWDDYFEFLVLLASFGTYEVGVLLDSGFLLKCLEIVWLDREDPKRLKRQYMGYSKLLEKGRRFSHKKLADLLFNLLTHIDLAAPPTVDDERQPLRDGRYPLNVVENSFIRPLGRNRELVVIKKILQQQNNNPQATMDIFGVFLDAEPEARLMEPICQVLEDGLRVEPAEFCAPFLEATLHLCRRSPDEEHIIYMIDYVAKGVESINGSGGAAHISFFTNMLNLRNDRLGLNQAWFLSQLIDKIPDWAPTLLVYPERAVRNMTLEVLRQILFTGESEEMGEDWQSRHTEVARELVQVSVDRLRKTYLSTPGQAVEANVIEAMKAVIDHCLVTYFGDSEEDQELVHQAQTVTTAIEELAADLPEELVSESDMPSPEPNEWENDLAMPSDSEEIGSP</sequence>
<dbReference type="InterPro" id="IPR001394">
    <property type="entry name" value="Peptidase_C19_UCH"/>
</dbReference>
<gene>
    <name evidence="3" type="ORF">SI65_03635</name>
</gene>
<feature type="region of interest" description="Disordered" evidence="1">
    <location>
        <begin position="1035"/>
        <end position="1054"/>
    </location>
</feature>
<dbReference type="Pfam" id="PF12030">
    <property type="entry name" value="DUF3517"/>
    <property type="match status" value="1"/>
</dbReference>
<dbReference type="Proteomes" id="UP000094569">
    <property type="component" value="Unassembled WGS sequence"/>
</dbReference>
<comment type="caution">
    <text evidence="3">The sequence shown here is derived from an EMBL/GenBank/DDBJ whole genome shotgun (WGS) entry which is preliminary data.</text>
</comment>
<dbReference type="InterPro" id="IPR028889">
    <property type="entry name" value="USP"/>
</dbReference>
<dbReference type="STRING" id="573508.A0A1E3BHY1"/>
<dbReference type="PANTHER" id="PTHR24006:SF827">
    <property type="entry name" value="UBIQUITIN CARBOXYL-TERMINAL HYDROLASE 34"/>
    <property type="match status" value="1"/>
</dbReference>
<name>A0A1E3BHY1_ASPCR</name>
<dbReference type="OrthoDB" id="420187at2759"/>
<dbReference type="GO" id="GO:0004843">
    <property type="term" value="F:cysteine-type deubiquitinase activity"/>
    <property type="evidence" value="ECO:0007669"/>
    <property type="project" value="InterPro"/>
</dbReference>
<dbReference type="SUPFAM" id="SSF54001">
    <property type="entry name" value="Cysteine proteinases"/>
    <property type="match status" value="1"/>
</dbReference>
<feature type="compositionally biased region" description="Pro residues" evidence="1">
    <location>
        <begin position="1039"/>
        <end position="1050"/>
    </location>
</feature>
<feature type="region of interest" description="Disordered" evidence="1">
    <location>
        <begin position="1"/>
        <end position="145"/>
    </location>
</feature>
<evidence type="ECO:0000313" key="3">
    <source>
        <dbReference type="EMBL" id="ODM20582.1"/>
    </source>
</evidence>
<reference evidence="3 4" key="1">
    <citation type="journal article" date="2016" name="BMC Genomics">
        <title>Comparative genomic and transcriptomic analyses of the Fuzhuan brick tea-fermentation fungus Aspergillus cristatus.</title>
        <authorList>
            <person name="Ge Y."/>
            <person name="Wang Y."/>
            <person name="Liu Y."/>
            <person name="Tan Y."/>
            <person name="Ren X."/>
            <person name="Zhang X."/>
            <person name="Hyde K.D."/>
            <person name="Liu Y."/>
            <person name="Liu Z."/>
        </authorList>
    </citation>
    <scope>NUCLEOTIDE SEQUENCE [LARGE SCALE GENOMIC DNA]</scope>
    <source>
        <strain evidence="3 4">GZAAS20.1005</strain>
    </source>
</reference>
<organism evidence="3 4">
    <name type="scientific">Aspergillus cristatus</name>
    <name type="common">Chinese Fuzhuan brick tea-fermentation fungus</name>
    <name type="synonym">Eurotium cristatum</name>
    <dbReference type="NCBI Taxonomy" id="573508"/>
    <lineage>
        <taxon>Eukaryota</taxon>
        <taxon>Fungi</taxon>
        <taxon>Dikarya</taxon>
        <taxon>Ascomycota</taxon>
        <taxon>Pezizomycotina</taxon>
        <taxon>Eurotiomycetes</taxon>
        <taxon>Eurotiomycetidae</taxon>
        <taxon>Eurotiales</taxon>
        <taxon>Aspergillaceae</taxon>
        <taxon>Aspergillus</taxon>
        <taxon>Aspergillus subgen. Aspergillus</taxon>
    </lineage>
</organism>
<evidence type="ECO:0000256" key="1">
    <source>
        <dbReference type="SAM" id="MobiDB-lite"/>
    </source>
</evidence>
<feature type="compositionally biased region" description="Low complexity" evidence="1">
    <location>
        <begin position="131"/>
        <end position="144"/>
    </location>
</feature>
<accession>A0A1E3BHY1</accession>
<dbReference type="InterPro" id="IPR050164">
    <property type="entry name" value="Peptidase_C19"/>
</dbReference>
<proteinExistence type="predicted"/>
<feature type="region of interest" description="Disordered" evidence="1">
    <location>
        <begin position="2489"/>
        <end position="2521"/>
    </location>
</feature>
<protein>
    <recommendedName>
        <fullName evidence="2">USP domain-containing protein</fullName>
    </recommendedName>
</protein>
<keyword evidence="4" id="KW-1185">Reference proteome</keyword>
<feature type="compositionally biased region" description="Low complexity" evidence="1">
    <location>
        <begin position="91"/>
        <end position="114"/>
    </location>
</feature>
<feature type="compositionally biased region" description="Low complexity" evidence="1">
    <location>
        <begin position="67"/>
        <end position="78"/>
    </location>
</feature>
<feature type="domain" description="USP" evidence="2">
    <location>
        <begin position="1598"/>
        <end position="1926"/>
    </location>
</feature>
<dbReference type="EMBL" id="JXNT01000003">
    <property type="protein sequence ID" value="ODM20582.1"/>
    <property type="molecule type" value="Genomic_DNA"/>
</dbReference>
<dbReference type="Pfam" id="PF00443">
    <property type="entry name" value="UCH"/>
    <property type="match status" value="1"/>
</dbReference>
<dbReference type="PROSITE" id="PS00973">
    <property type="entry name" value="USP_2"/>
    <property type="match status" value="1"/>
</dbReference>
<dbReference type="InterPro" id="IPR018200">
    <property type="entry name" value="USP_CS"/>
</dbReference>
<dbReference type="GO" id="GO:0016579">
    <property type="term" value="P:protein deubiquitination"/>
    <property type="evidence" value="ECO:0007669"/>
    <property type="project" value="InterPro"/>
</dbReference>
<dbReference type="InterPro" id="IPR038765">
    <property type="entry name" value="Papain-like_cys_pep_sf"/>
</dbReference>
<dbReference type="FunFam" id="3.90.70.10:FF:000136">
    <property type="entry name" value="Ubiquitin C-terminal hydrolase, putative"/>
    <property type="match status" value="1"/>
</dbReference>
<dbReference type="VEuPathDB" id="FungiDB:SI65_03635"/>
<dbReference type="GO" id="GO:0005634">
    <property type="term" value="C:nucleus"/>
    <property type="evidence" value="ECO:0007669"/>
    <property type="project" value="TreeGrafter"/>
</dbReference>
<dbReference type="CDD" id="cd02659">
    <property type="entry name" value="peptidase_C19C"/>
    <property type="match status" value="1"/>
</dbReference>
<dbReference type="InterPro" id="IPR021905">
    <property type="entry name" value="DUF3517"/>
</dbReference>
<dbReference type="Gene3D" id="3.90.70.10">
    <property type="entry name" value="Cysteine proteinases"/>
    <property type="match status" value="1"/>
</dbReference>
<feature type="compositionally biased region" description="Low complexity" evidence="1">
    <location>
        <begin position="1"/>
        <end position="22"/>
    </location>
</feature>
<evidence type="ECO:0000259" key="2">
    <source>
        <dbReference type="PROSITE" id="PS50235"/>
    </source>
</evidence>